<dbReference type="EMBL" id="JYFN01000059">
    <property type="protein sequence ID" value="KJE20455.1"/>
    <property type="molecule type" value="Genomic_DNA"/>
</dbReference>
<gene>
    <name evidence="4" type="ORF">FF36_05207</name>
</gene>
<evidence type="ECO:0000313" key="5">
    <source>
        <dbReference type="Proteomes" id="UP000032545"/>
    </source>
</evidence>
<dbReference type="Proteomes" id="UP000032545">
    <property type="component" value="Unassembled WGS sequence"/>
</dbReference>
<comment type="caution">
    <text evidence="4">The sequence shown here is derived from an EMBL/GenBank/DDBJ whole genome shotgun (WGS) entry which is preliminary data.</text>
</comment>
<accession>A0A0D8B8M4</accession>
<organism evidence="4 5">
    <name type="scientific">Frankia torreyi</name>
    <dbReference type="NCBI Taxonomy" id="1856"/>
    <lineage>
        <taxon>Bacteria</taxon>
        <taxon>Bacillati</taxon>
        <taxon>Actinomycetota</taxon>
        <taxon>Actinomycetes</taxon>
        <taxon>Frankiales</taxon>
        <taxon>Frankiaceae</taxon>
        <taxon>Frankia</taxon>
    </lineage>
</organism>
<reference evidence="5" key="1">
    <citation type="submission" date="2015-02" db="EMBL/GenBank/DDBJ databases">
        <title>Draft Genome of Frankia sp. CpI1-S.</title>
        <authorList>
            <person name="Oshone R.T."/>
            <person name="Ngom M."/>
            <person name="Ghodhbane-Gtari F."/>
            <person name="Gtari M."/>
            <person name="Morris K."/>
            <person name="Thomas K."/>
            <person name="Sen A."/>
            <person name="Tisa L.S."/>
        </authorList>
    </citation>
    <scope>NUCLEOTIDE SEQUENCE [LARGE SCALE GENOMIC DNA]</scope>
    <source>
        <strain evidence="5">CpI1-S</strain>
    </source>
</reference>
<sequence>MTIRHHFAYPLVPVPWCRSPGAGWPAAAATQHDAWVENRTVPRFDRGNRTYWRRAASIKGVGVPSGRRVGIGAAAVVGVLAVVFGLVVGASALGSFASTSGGQIAVVRNGGPFDNHRIRQIIDPASSLTYAGMYSSTHNYPAQQRYYTITSVVGESDRGTVDVVTTPSKDGVSMGIEGTFYFTLNLDHNVLRQFDDKFGTRKFPLASKGGKLYYAWSGDDGWSAFLGAIIRPVIDNDLREQINNFTCADLVSSCALVQMGAQQQAGASTTLNAASSNGNIQAVQNAINKSLATDLNANLGGPFLENLRFTLARVTLPANVQGAVNSAQAAFARIAEAQARVAEAKADAEANRQRQSGYAQCPACAKIDELKAIPPNVTTYAPGAEVAVAPGQYQELRF</sequence>
<evidence type="ECO:0000313" key="4">
    <source>
        <dbReference type="EMBL" id="KJE20455.1"/>
    </source>
</evidence>
<evidence type="ECO:0000259" key="3">
    <source>
        <dbReference type="Pfam" id="PF01145"/>
    </source>
</evidence>
<protein>
    <submittedName>
        <fullName evidence="4">SPFH domain-containing protein</fullName>
    </submittedName>
</protein>
<keyword evidence="1" id="KW-0175">Coiled coil</keyword>
<dbReference type="Pfam" id="PF01145">
    <property type="entry name" value="Band_7"/>
    <property type="match status" value="1"/>
</dbReference>
<feature type="coiled-coil region" evidence="1">
    <location>
        <begin position="327"/>
        <end position="354"/>
    </location>
</feature>
<keyword evidence="2" id="KW-1133">Transmembrane helix</keyword>
<keyword evidence="5" id="KW-1185">Reference proteome</keyword>
<evidence type="ECO:0000256" key="2">
    <source>
        <dbReference type="SAM" id="Phobius"/>
    </source>
</evidence>
<dbReference type="InterPro" id="IPR001107">
    <property type="entry name" value="Band_7"/>
</dbReference>
<keyword evidence="2" id="KW-0812">Transmembrane</keyword>
<reference evidence="4 5" key="2">
    <citation type="journal article" date="2016" name="Genome Announc.">
        <title>Permanent Draft Genome Sequences for Two Variants of Frankia sp. Strain CpI1, the First Frankia Strain Isolated from Root Nodules of Comptonia peregrina.</title>
        <authorList>
            <person name="Oshone R."/>
            <person name="Hurst S.G.IV."/>
            <person name="Abebe-Akele F."/>
            <person name="Simpson S."/>
            <person name="Morris K."/>
            <person name="Thomas W.K."/>
            <person name="Tisa L.S."/>
        </authorList>
    </citation>
    <scope>NUCLEOTIDE SEQUENCE [LARGE SCALE GENOMIC DNA]</scope>
    <source>
        <strain evidence="5">CpI1-S</strain>
    </source>
</reference>
<feature type="domain" description="Band 7" evidence="3">
    <location>
        <begin position="99"/>
        <end position="348"/>
    </location>
</feature>
<name>A0A0D8B8M4_9ACTN</name>
<dbReference type="AlphaFoldDB" id="A0A0D8B8M4"/>
<proteinExistence type="predicted"/>
<dbReference type="PATRIC" id="fig|1502723.3.peg.5417"/>
<evidence type="ECO:0000256" key="1">
    <source>
        <dbReference type="SAM" id="Coils"/>
    </source>
</evidence>
<keyword evidence="2" id="KW-0472">Membrane</keyword>
<feature type="transmembrane region" description="Helical" evidence="2">
    <location>
        <begin position="69"/>
        <end position="93"/>
    </location>
</feature>